<proteinExistence type="predicted"/>
<evidence type="ECO:0000313" key="3">
    <source>
        <dbReference type="Proteomes" id="UP001058974"/>
    </source>
</evidence>
<dbReference type="AlphaFoldDB" id="A0A9D4WC56"/>
<dbReference type="Gramene" id="Psat06G0377900-T1">
    <property type="protein sequence ID" value="KAI5398110.1"/>
    <property type="gene ID" value="KIW84_063779"/>
</dbReference>
<dbReference type="EMBL" id="JAMSHJ010000006">
    <property type="protein sequence ID" value="KAI5398110.1"/>
    <property type="molecule type" value="Genomic_DNA"/>
</dbReference>
<dbReference type="Proteomes" id="UP001058974">
    <property type="component" value="Chromosome 6"/>
</dbReference>
<gene>
    <name evidence="2" type="ORF">KIW84_063779</name>
</gene>
<name>A0A9D4WC56_PEA</name>
<dbReference type="PROSITE" id="PS51016">
    <property type="entry name" value="MYTH4"/>
    <property type="match status" value="1"/>
</dbReference>
<sequence>MAIPAELAGAAPLIERFQVEVFLKLMQKQIQSAGKRGFFSKRSVGPQVREKLTIEDMLCFQKDPIPTSLLKLNGDLASRAIKLFQMVLKYMGIDSSSLNLEDRVELVGKLYKKSLKCSELRRTFYPDIKTNKKQSGEGILDQSVTVNVFMRVVHAS</sequence>
<dbReference type="GO" id="GO:0005856">
    <property type="term" value="C:cytoskeleton"/>
    <property type="evidence" value="ECO:0007669"/>
    <property type="project" value="InterPro"/>
</dbReference>
<reference evidence="2 3" key="1">
    <citation type="journal article" date="2022" name="Nat. Genet.">
        <title>Improved pea reference genome and pan-genome highlight genomic features and evolutionary characteristics.</title>
        <authorList>
            <person name="Yang T."/>
            <person name="Liu R."/>
            <person name="Luo Y."/>
            <person name="Hu S."/>
            <person name="Wang D."/>
            <person name="Wang C."/>
            <person name="Pandey M.K."/>
            <person name="Ge S."/>
            <person name="Xu Q."/>
            <person name="Li N."/>
            <person name="Li G."/>
            <person name="Huang Y."/>
            <person name="Saxena R.K."/>
            <person name="Ji Y."/>
            <person name="Li M."/>
            <person name="Yan X."/>
            <person name="He Y."/>
            <person name="Liu Y."/>
            <person name="Wang X."/>
            <person name="Xiang C."/>
            <person name="Varshney R.K."/>
            <person name="Ding H."/>
            <person name="Gao S."/>
            <person name="Zong X."/>
        </authorList>
    </citation>
    <scope>NUCLEOTIDE SEQUENCE [LARGE SCALE GENOMIC DNA]</scope>
    <source>
        <strain evidence="2 3">cv. Zhongwan 6</strain>
    </source>
</reference>
<keyword evidence="3" id="KW-1185">Reference proteome</keyword>
<organism evidence="2 3">
    <name type="scientific">Pisum sativum</name>
    <name type="common">Garden pea</name>
    <name type="synonym">Lathyrus oleraceus</name>
    <dbReference type="NCBI Taxonomy" id="3888"/>
    <lineage>
        <taxon>Eukaryota</taxon>
        <taxon>Viridiplantae</taxon>
        <taxon>Streptophyta</taxon>
        <taxon>Embryophyta</taxon>
        <taxon>Tracheophyta</taxon>
        <taxon>Spermatophyta</taxon>
        <taxon>Magnoliopsida</taxon>
        <taxon>eudicotyledons</taxon>
        <taxon>Gunneridae</taxon>
        <taxon>Pentapetalae</taxon>
        <taxon>rosids</taxon>
        <taxon>fabids</taxon>
        <taxon>Fabales</taxon>
        <taxon>Fabaceae</taxon>
        <taxon>Papilionoideae</taxon>
        <taxon>50 kb inversion clade</taxon>
        <taxon>NPAAA clade</taxon>
        <taxon>Hologalegina</taxon>
        <taxon>IRL clade</taxon>
        <taxon>Fabeae</taxon>
        <taxon>Lathyrus</taxon>
    </lineage>
</organism>
<evidence type="ECO:0000313" key="2">
    <source>
        <dbReference type="EMBL" id="KAI5398110.1"/>
    </source>
</evidence>
<dbReference type="InterPro" id="IPR038185">
    <property type="entry name" value="MyTH4_dom_sf"/>
</dbReference>
<accession>A0A9D4WC56</accession>
<dbReference type="Gene3D" id="1.25.40.530">
    <property type="entry name" value="MyTH4 domain"/>
    <property type="match status" value="1"/>
</dbReference>
<comment type="caution">
    <text evidence="2">The sequence shown here is derived from an EMBL/GenBank/DDBJ whole genome shotgun (WGS) entry which is preliminary data.</text>
</comment>
<evidence type="ECO:0000259" key="1">
    <source>
        <dbReference type="PROSITE" id="PS51016"/>
    </source>
</evidence>
<feature type="domain" description="MyTH4" evidence="1">
    <location>
        <begin position="60"/>
        <end position="156"/>
    </location>
</feature>
<protein>
    <submittedName>
        <fullName evidence="2">Kinesin-like protein KIN-14I</fullName>
    </submittedName>
</protein>
<dbReference type="InterPro" id="IPR000857">
    <property type="entry name" value="MyTH4_dom"/>
</dbReference>